<dbReference type="EMBL" id="MTPW01000001">
    <property type="protein sequence ID" value="PQJ32698.1"/>
    <property type="molecule type" value="Genomic_DNA"/>
</dbReference>
<sequence length="393" mass="44547">MKIRLTILFLAIATFSFAQKKELKKIERAVQSGDITKAVDIFNSIDESNVEQEYLGQYNFYKAAVLIDVTGKNTATMENAMLAYDLMQKSREAGFDNGSYTSQVNEFINQRLMAIANQQVQESKTAEALIIVEKLADNEPDNLNMTYNVANLSYQISEFGKAKVAYQKLFDNEFTGSTITYKAVSKATNQEEAFPSKELRDISVSRGMHITPSEVASPSLVGEIVTNLVWLHKESGDMDKARSTFEEALQKFSNDESLLVRKAENYLILNMMEEYKAASESNDVKDPKVYQNLGLVAVQAKDYSNAINYYETALSLEPNDYNSLINISIAYIQKGNLEETSDDDQLALYRKSIDTYERAHALKPENKDIITTLIGLYKYFKMEDKLQKMENKL</sequence>
<feature type="repeat" description="TPR" evidence="3">
    <location>
        <begin position="287"/>
        <end position="320"/>
    </location>
</feature>
<dbReference type="InterPro" id="IPR011990">
    <property type="entry name" value="TPR-like_helical_dom_sf"/>
</dbReference>
<evidence type="ECO:0000313" key="6">
    <source>
        <dbReference type="Proteomes" id="UP000239747"/>
    </source>
</evidence>
<dbReference type="SMART" id="SM00028">
    <property type="entry name" value="TPR"/>
    <property type="match status" value="3"/>
</dbReference>
<evidence type="ECO:0000313" key="5">
    <source>
        <dbReference type="EMBL" id="PQJ32698.1"/>
    </source>
</evidence>
<dbReference type="Pfam" id="PF00515">
    <property type="entry name" value="TPR_1"/>
    <property type="match status" value="1"/>
</dbReference>
<protein>
    <recommendedName>
        <fullName evidence="7">Tetratricopeptide repeat protein</fullName>
    </recommendedName>
</protein>
<dbReference type="PROSITE" id="PS50005">
    <property type="entry name" value="TPR"/>
    <property type="match status" value="1"/>
</dbReference>
<keyword evidence="1" id="KW-0677">Repeat</keyword>
<dbReference type="RefSeq" id="WP_105071763.1">
    <property type="nucleotide sequence ID" value="NZ_MTPW01000001.1"/>
</dbReference>
<feature type="chain" id="PRO_5015677901" description="Tetratricopeptide repeat protein" evidence="4">
    <location>
        <begin position="21"/>
        <end position="393"/>
    </location>
</feature>
<dbReference type="PROSITE" id="PS50293">
    <property type="entry name" value="TPR_REGION"/>
    <property type="match status" value="1"/>
</dbReference>
<dbReference type="PANTHER" id="PTHR44943:SF8">
    <property type="entry name" value="TPR REPEAT-CONTAINING PROTEIN MJ0263"/>
    <property type="match status" value="1"/>
</dbReference>
<dbReference type="OrthoDB" id="1149028at2"/>
<reference evidence="5 6" key="1">
    <citation type="submission" date="2017-01" db="EMBL/GenBank/DDBJ databases">
        <title>Trade-off between light-utilization and light-protection in marine flavobacteria.</title>
        <authorList>
            <person name="Kumagai Y."/>
            <person name="Yoshizawa S."/>
            <person name="Kogure K."/>
            <person name="Iwasaki W."/>
        </authorList>
    </citation>
    <scope>NUCLEOTIDE SEQUENCE [LARGE SCALE GENOMIC DNA]</scope>
    <source>
        <strain evidence="5 6">KCTC 32109</strain>
    </source>
</reference>
<name>A0A2S7UCM3_9FLAO</name>
<accession>A0A2S7UCM3</accession>
<keyword evidence="2 3" id="KW-0802">TPR repeat</keyword>
<proteinExistence type="predicted"/>
<dbReference type="InterPro" id="IPR019734">
    <property type="entry name" value="TPR_rpt"/>
</dbReference>
<dbReference type="AlphaFoldDB" id="A0A2S7UCM3"/>
<dbReference type="InterPro" id="IPR051685">
    <property type="entry name" value="Ycf3/AcsC/BcsC/TPR_MFPF"/>
</dbReference>
<evidence type="ECO:0000256" key="4">
    <source>
        <dbReference type="SAM" id="SignalP"/>
    </source>
</evidence>
<evidence type="ECO:0000256" key="1">
    <source>
        <dbReference type="ARBA" id="ARBA00022737"/>
    </source>
</evidence>
<dbReference type="PANTHER" id="PTHR44943">
    <property type="entry name" value="CELLULOSE SYNTHASE OPERON PROTEIN C"/>
    <property type="match status" value="1"/>
</dbReference>
<gene>
    <name evidence="5" type="ORF">BST92_12515</name>
</gene>
<evidence type="ECO:0000256" key="3">
    <source>
        <dbReference type="PROSITE-ProRule" id="PRU00339"/>
    </source>
</evidence>
<evidence type="ECO:0008006" key="7">
    <source>
        <dbReference type="Google" id="ProtNLM"/>
    </source>
</evidence>
<feature type="signal peptide" evidence="4">
    <location>
        <begin position="1"/>
        <end position="20"/>
    </location>
</feature>
<comment type="caution">
    <text evidence="5">The sequence shown here is derived from an EMBL/GenBank/DDBJ whole genome shotgun (WGS) entry which is preliminary data.</text>
</comment>
<evidence type="ECO:0000256" key="2">
    <source>
        <dbReference type="ARBA" id="ARBA00022803"/>
    </source>
</evidence>
<keyword evidence="6" id="KW-1185">Reference proteome</keyword>
<organism evidence="5 6">
    <name type="scientific">Nonlabens arenilitoris</name>
    <dbReference type="NCBI Taxonomy" id="1217969"/>
    <lineage>
        <taxon>Bacteria</taxon>
        <taxon>Pseudomonadati</taxon>
        <taxon>Bacteroidota</taxon>
        <taxon>Flavobacteriia</taxon>
        <taxon>Flavobacteriales</taxon>
        <taxon>Flavobacteriaceae</taxon>
        <taxon>Nonlabens</taxon>
    </lineage>
</organism>
<dbReference type="Proteomes" id="UP000239747">
    <property type="component" value="Unassembled WGS sequence"/>
</dbReference>
<keyword evidence="4" id="KW-0732">Signal</keyword>
<dbReference type="Pfam" id="PF13181">
    <property type="entry name" value="TPR_8"/>
    <property type="match status" value="1"/>
</dbReference>
<dbReference type="SUPFAM" id="SSF48452">
    <property type="entry name" value="TPR-like"/>
    <property type="match status" value="1"/>
</dbReference>
<dbReference type="Gene3D" id="1.25.40.10">
    <property type="entry name" value="Tetratricopeptide repeat domain"/>
    <property type="match status" value="1"/>
</dbReference>